<dbReference type="Pfam" id="PF03184">
    <property type="entry name" value="DDE_1"/>
    <property type="match status" value="1"/>
</dbReference>
<dbReference type="Proteomes" id="UP001305414">
    <property type="component" value="Unassembled WGS sequence"/>
</dbReference>
<dbReference type="PROSITE" id="PS51253">
    <property type="entry name" value="HTH_CENPB"/>
    <property type="match status" value="1"/>
</dbReference>
<dbReference type="InterPro" id="IPR004875">
    <property type="entry name" value="DDE_SF_endonuclease_dom"/>
</dbReference>
<gene>
    <name evidence="6" type="ORF">RRF57_000378</name>
</gene>
<dbReference type="InterPro" id="IPR050863">
    <property type="entry name" value="CenT-Element_Derived"/>
</dbReference>
<sequence length="528" mass="60196">MVNTDEDYELRLQQAVTYHLRGYSQASAARRYNVAPSTLSERVRGGCSHSEAAIPLQKLSPEQEKIVSEWVLAEEDCGRALSKSQVARFATQILQLQGDSRPVGTTWCDAFISRHPEVHTKIGRAVEATRVKKTKTEQVAQFYDLLEQIRSKYNIVPANEYNMDETGVQEGETESGTVVGTSQSRRVRVARSEATNWVTFLHYIGLEGVVGTPVAIYSGQRVQAQWFGKEIPEWEYTATRKGWSNRYIANRWLEEVFLPETQPNDQAWRLLILDGHVTHIHAEFMFKAFSNRVVLLYLPPHASDDLQPLDVSVFSPLKTAYREELRAYASYAATAPIYKQRMLEAYKRAFDRAFTPQNVRSGWRRSGLWPLNRECGPVTHPDEKADLPRPLTPDTPPHQPPEIYVKTPKSAADIASAIREWNSETSPLSRRTRTLLNKAGSTISRLTAELARQREATRQQALELEKHQPDKRQNVETNQNNVFAGLTEVRSAQDKRNKRLRPLTENVQTEIDTFVEHGQTSSNKRQRV</sequence>
<organism evidence="6 7">
    <name type="scientific">Xylaria bambusicola</name>
    <dbReference type="NCBI Taxonomy" id="326684"/>
    <lineage>
        <taxon>Eukaryota</taxon>
        <taxon>Fungi</taxon>
        <taxon>Dikarya</taxon>
        <taxon>Ascomycota</taxon>
        <taxon>Pezizomycotina</taxon>
        <taxon>Sordariomycetes</taxon>
        <taxon>Xylariomycetidae</taxon>
        <taxon>Xylariales</taxon>
        <taxon>Xylariaceae</taxon>
        <taxon>Xylaria</taxon>
    </lineage>
</organism>
<dbReference type="InterPro" id="IPR007889">
    <property type="entry name" value="HTH_Psq"/>
</dbReference>
<dbReference type="GO" id="GO:0005634">
    <property type="term" value="C:nucleus"/>
    <property type="evidence" value="ECO:0007669"/>
    <property type="project" value="UniProtKB-SubCell"/>
</dbReference>
<dbReference type="AlphaFoldDB" id="A0AAN7YZK6"/>
<dbReference type="Pfam" id="PF05225">
    <property type="entry name" value="HTH_psq"/>
    <property type="match status" value="1"/>
</dbReference>
<evidence type="ECO:0000256" key="2">
    <source>
        <dbReference type="ARBA" id="ARBA00023125"/>
    </source>
</evidence>
<evidence type="ECO:0000259" key="5">
    <source>
        <dbReference type="PROSITE" id="PS51253"/>
    </source>
</evidence>
<keyword evidence="7" id="KW-1185">Reference proteome</keyword>
<evidence type="ECO:0000256" key="4">
    <source>
        <dbReference type="SAM" id="MobiDB-lite"/>
    </source>
</evidence>
<reference evidence="6 7" key="1">
    <citation type="submission" date="2023-10" db="EMBL/GenBank/DDBJ databases">
        <title>Draft genome sequence of Xylaria bambusicola isolate GMP-LS, the root and basal stem rot pathogen of sugarcane in Indonesia.</title>
        <authorList>
            <person name="Selvaraj P."/>
            <person name="Muralishankar V."/>
            <person name="Muruganantham S."/>
            <person name="Sp S."/>
            <person name="Haryani S."/>
            <person name="Lau K.J.X."/>
            <person name="Naqvi N.I."/>
        </authorList>
    </citation>
    <scope>NUCLEOTIDE SEQUENCE [LARGE SCALE GENOMIC DNA]</scope>
    <source>
        <strain evidence="6">GMP-LS</strain>
    </source>
</reference>
<comment type="caution">
    <text evidence="6">The sequence shown here is derived from an EMBL/GenBank/DDBJ whole genome shotgun (WGS) entry which is preliminary data.</text>
</comment>
<keyword evidence="2" id="KW-0238">DNA-binding</keyword>
<protein>
    <recommendedName>
        <fullName evidence="5">HTH CENPB-type domain-containing protein</fullName>
    </recommendedName>
</protein>
<name>A0AAN7YZK6_9PEZI</name>
<evidence type="ECO:0000313" key="7">
    <source>
        <dbReference type="Proteomes" id="UP001305414"/>
    </source>
</evidence>
<dbReference type="PANTHER" id="PTHR19303">
    <property type="entry name" value="TRANSPOSON"/>
    <property type="match status" value="1"/>
</dbReference>
<feature type="domain" description="HTH CENPB-type" evidence="5">
    <location>
        <begin position="51"/>
        <end position="121"/>
    </location>
</feature>
<accession>A0AAN7YZK6</accession>
<evidence type="ECO:0000256" key="1">
    <source>
        <dbReference type="ARBA" id="ARBA00004123"/>
    </source>
</evidence>
<dbReference type="InterPro" id="IPR006600">
    <property type="entry name" value="HTH_CenpB_DNA-bd_dom"/>
</dbReference>
<dbReference type="GO" id="GO:0003677">
    <property type="term" value="F:DNA binding"/>
    <property type="evidence" value="ECO:0007669"/>
    <property type="project" value="UniProtKB-KW"/>
</dbReference>
<comment type="subcellular location">
    <subcellularLocation>
        <location evidence="1">Nucleus</location>
    </subcellularLocation>
</comment>
<evidence type="ECO:0000256" key="3">
    <source>
        <dbReference type="ARBA" id="ARBA00023242"/>
    </source>
</evidence>
<feature type="region of interest" description="Disordered" evidence="4">
    <location>
        <begin position="374"/>
        <end position="399"/>
    </location>
</feature>
<dbReference type="PANTHER" id="PTHR19303:SF74">
    <property type="entry name" value="POGO TRANSPOSABLE ELEMENT WITH KRAB DOMAIN"/>
    <property type="match status" value="1"/>
</dbReference>
<dbReference type="SMART" id="SM00674">
    <property type="entry name" value="CENPB"/>
    <property type="match status" value="1"/>
</dbReference>
<keyword evidence="3" id="KW-0539">Nucleus</keyword>
<dbReference type="EMBL" id="JAWHQM010000001">
    <property type="protein sequence ID" value="KAK5624662.1"/>
    <property type="molecule type" value="Genomic_DNA"/>
</dbReference>
<proteinExistence type="predicted"/>
<evidence type="ECO:0000313" key="6">
    <source>
        <dbReference type="EMBL" id="KAK5624662.1"/>
    </source>
</evidence>
<feature type="compositionally biased region" description="Pro residues" evidence="4">
    <location>
        <begin position="390"/>
        <end position="399"/>
    </location>
</feature>
<dbReference type="Pfam" id="PF03221">
    <property type="entry name" value="HTH_Tnp_Tc5"/>
    <property type="match status" value="1"/>
</dbReference>